<protein>
    <submittedName>
        <fullName evidence="1">FkbM family methyltransferase</fullName>
    </submittedName>
</protein>
<name>I5CAL1_9BACT</name>
<dbReference type="EMBL" id="AJYA01000001">
    <property type="protein sequence ID" value="EIM78863.1"/>
    <property type="molecule type" value="Genomic_DNA"/>
</dbReference>
<dbReference type="InterPro" id="IPR029063">
    <property type="entry name" value="SAM-dependent_MTases_sf"/>
</dbReference>
<sequence length="125" mass="14419">MMEKLAAKIARNVYWIPGGYFIAKALRSLFFQVKTRKENRRYQFRGVQFEIKPEQQMGAAMYWRGSHDWAPIFAMENLLQPGNTVLDIGANQGEYTLWAARKVGPRATCTPSNLSRLYFHNSPDS</sequence>
<proteinExistence type="predicted"/>
<gene>
    <name evidence="1" type="ORF">A3SI_00265</name>
</gene>
<organism evidence="1 2">
    <name type="scientific">Nitritalea halalkaliphila LW7</name>
    <dbReference type="NCBI Taxonomy" id="1189621"/>
    <lineage>
        <taxon>Bacteria</taxon>
        <taxon>Pseudomonadati</taxon>
        <taxon>Bacteroidota</taxon>
        <taxon>Cytophagia</taxon>
        <taxon>Cytophagales</taxon>
        <taxon>Cyclobacteriaceae</taxon>
        <taxon>Nitritalea</taxon>
    </lineage>
</organism>
<keyword evidence="2" id="KW-1185">Reference proteome</keyword>
<reference evidence="1 2" key="1">
    <citation type="submission" date="2012-05" db="EMBL/GenBank/DDBJ databases">
        <title>Genome sequence of Nitritalea halalkaliphila LW7.</title>
        <authorList>
            <person name="Jangir P.K."/>
            <person name="Singh A."/>
            <person name="Shivaji S."/>
            <person name="Sharma R."/>
        </authorList>
    </citation>
    <scope>NUCLEOTIDE SEQUENCE [LARGE SCALE GENOMIC DNA]</scope>
    <source>
        <strain evidence="1 2">LW7</strain>
    </source>
</reference>
<accession>I5CAL1</accession>
<dbReference type="STRING" id="1189621.A3SI_00265"/>
<keyword evidence="1" id="KW-0808">Transferase</keyword>
<evidence type="ECO:0000313" key="1">
    <source>
        <dbReference type="EMBL" id="EIM78863.1"/>
    </source>
</evidence>
<dbReference type="AlphaFoldDB" id="I5CAL1"/>
<keyword evidence="1" id="KW-0489">Methyltransferase</keyword>
<comment type="caution">
    <text evidence="1">The sequence shown here is derived from an EMBL/GenBank/DDBJ whole genome shotgun (WGS) entry which is preliminary data.</text>
</comment>
<dbReference type="Proteomes" id="UP000005551">
    <property type="component" value="Unassembled WGS sequence"/>
</dbReference>
<dbReference type="Gene3D" id="3.40.50.150">
    <property type="entry name" value="Vaccinia Virus protein VP39"/>
    <property type="match status" value="1"/>
</dbReference>
<dbReference type="SUPFAM" id="SSF53335">
    <property type="entry name" value="S-adenosyl-L-methionine-dependent methyltransferases"/>
    <property type="match status" value="1"/>
</dbReference>
<evidence type="ECO:0000313" key="2">
    <source>
        <dbReference type="Proteomes" id="UP000005551"/>
    </source>
</evidence>
<dbReference type="GO" id="GO:0008168">
    <property type="term" value="F:methyltransferase activity"/>
    <property type="evidence" value="ECO:0007669"/>
    <property type="project" value="UniProtKB-KW"/>
</dbReference>
<dbReference type="RefSeq" id="WP_009053081.1">
    <property type="nucleotide sequence ID" value="NZ_AJYA01000001.1"/>
</dbReference>
<dbReference type="GO" id="GO:0032259">
    <property type="term" value="P:methylation"/>
    <property type="evidence" value="ECO:0007669"/>
    <property type="project" value="UniProtKB-KW"/>
</dbReference>